<organism evidence="4 5">
    <name type="scientific">Oculimacula yallundae</name>
    <dbReference type="NCBI Taxonomy" id="86028"/>
    <lineage>
        <taxon>Eukaryota</taxon>
        <taxon>Fungi</taxon>
        <taxon>Dikarya</taxon>
        <taxon>Ascomycota</taxon>
        <taxon>Pezizomycotina</taxon>
        <taxon>Leotiomycetes</taxon>
        <taxon>Helotiales</taxon>
        <taxon>Ploettnerulaceae</taxon>
        <taxon>Oculimacula</taxon>
    </lineage>
</organism>
<gene>
    <name evidence="4" type="ORF">VTL71DRAFT_3527</name>
</gene>
<evidence type="ECO:0000256" key="2">
    <source>
        <dbReference type="ARBA" id="ARBA00023239"/>
    </source>
</evidence>
<dbReference type="Pfam" id="PF03328">
    <property type="entry name" value="HpcH_HpaI"/>
    <property type="match status" value="1"/>
</dbReference>
<name>A0ABR4C7F2_9HELO</name>
<keyword evidence="1" id="KW-0479">Metal-binding</keyword>
<dbReference type="SUPFAM" id="SSF51621">
    <property type="entry name" value="Phosphoenolpyruvate/pyruvate domain"/>
    <property type="match status" value="1"/>
</dbReference>
<reference evidence="4 5" key="1">
    <citation type="journal article" date="2024" name="Commun. Biol.">
        <title>Comparative genomic analysis of thermophilic fungi reveals convergent evolutionary adaptations and gene losses.</title>
        <authorList>
            <person name="Steindorff A.S."/>
            <person name="Aguilar-Pontes M.V."/>
            <person name="Robinson A.J."/>
            <person name="Andreopoulos B."/>
            <person name="LaButti K."/>
            <person name="Kuo A."/>
            <person name="Mondo S."/>
            <person name="Riley R."/>
            <person name="Otillar R."/>
            <person name="Haridas S."/>
            <person name="Lipzen A."/>
            <person name="Grimwood J."/>
            <person name="Schmutz J."/>
            <person name="Clum A."/>
            <person name="Reid I.D."/>
            <person name="Moisan M.C."/>
            <person name="Butler G."/>
            <person name="Nguyen T.T.M."/>
            <person name="Dewar K."/>
            <person name="Conant G."/>
            <person name="Drula E."/>
            <person name="Henrissat B."/>
            <person name="Hansel C."/>
            <person name="Singer S."/>
            <person name="Hutchinson M.I."/>
            <person name="de Vries R.P."/>
            <person name="Natvig D.O."/>
            <person name="Powell A.J."/>
            <person name="Tsang A."/>
            <person name="Grigoriev I.V."/>
        </authorList>
    </citation>
    <scope>NUCLEOTIDE SEQUENCE [LARGE SCALE GENOMIC DNA]</scope>
    <source>
        <strain evidence="4 5">CBS 494.80</strain>
    </source>
</reference>
<keyword evidence="2" id="KW-0456">Lyase</keyword>
<evidence type="ECO:0000313" key="4">
    <source>
        <dbReference type="EMBL" id="KAL2065857.1"/>
    </source>
</evidence>
<proteinExistence type="predicted"/>
<evidence type="ECO:0000313" key="5">
    <source>
        <dbReference type="Proteomes" id="UP001595075"/>
    </source>
</evidence>
<feature type="domain" description="HpcH/HpaI aldolase/citrate lyase" evidence="3">
    <location>
        <begin position="40"/>
        <end position="245"/>
    </location>
</feature>
<evidence type="ECO:0000259" key="3">
    <source>
        <dbReference type="Pfam" id="PF03328"/>
    </source>
</evidence>
<evidence type="ECO:0000256" key="1">
    <source>
        <dbReference type="ARBA" id="ARBA00022723"/>
    </source>
</evidence>
<sequence>MLNAKDYNALDLAQPTNFRGMLKSGRLLWGTSCRMPAEDVARVLAALPYNFCFIDAEHTPIGAAEVSRLIKTIQYFSHGSMVPIVRTPGFAPDLVAYCLNSGAGGIIQPHVRTAEEARRLVRVARFPPCGDRSFPPGAYVGGQARAPAGRSIYEVCNEHIAVICQIEDVEGVQNIDEIAAVPGVDALMVGATDLRFSLGLEAGTNDGDEGSFLESMEKISKAANANNLPILGFATSPEELHRRLASGWSAFMVHGDSAGLYSSGLESLEKYRSAAEGKSVNAIANY</sequence>
<dbReference type="Gene3D" id="3.20.20.60">
    <property type="entry name" value="Phosphoenolpyruvate-binding domains"/>
    <property type="match status" value="1"/>
</dbReference>
<dbReference type="InterPro" id="IPR005000">
    <property type="entry name" value="Aldolase/citrate-lyase_domain"/>
</dbReference>
<protein>
    <recommendedName>
        <fullName evidence="3">HpcH/HpaI aldolase/citrate lyase domain-containing protein</fullName>
    </recommendedName>
</protein>
<dbReference type="Proteomes" id="UP001595075">
    <property type="component" value="Unassembled WGS sequence"/>
</dbReference>
<dbReference type="InterPro" id="IPR040442">
    <property type="entry name" value="Pyrv_kinase-like_dom_sf"/>
</dbReference>
<keyword evidence="5" id="KW-1185">Reference proteome</keyword>
<dbReference type="InterPro" id="IPR050251">
    <property type="entry name" value="HpcH-HpaI_aldolase"/>
</dbReference>
<accession>A0ABR4C7F2</accession>
<dbReference type="EMBL" id="JAZHXI010000012">
    <property type="protein sequence ID" value="KAL2065857.1"/>
    <property type="molecule type" value="Genomic_DNA"/>
</dbReference>
<dbReference type="InterPro" id="IPR015813">
    <property type="entry name" value="Pyrv/PenolPyrv_kinase-like_dom"/>
</dbReference>
<dbReference type="PANTHER" id="PTHR30502:SF8">
    <property type="entry name" value="SYNTHASE, PUTATIVE-RELATED"/>
    <property type="match status" value="1"/>
</dbReference>
<dbReference type="PANTHER" id="PTHR30502">
    <property type="entry name" value="2-KETO-3-DEOXY-L-RHAMNONATE ALDOLASE"/>
    <property type="match status" value="1"/>
</dbReference>
<comment type="caution">
    <text evidence="4">The sequence shown here is derived from an EMBL/GenBank/DDBJ whole genome shotgun (WGS) entry which is preliminary data.</text>
</comment>